<organism evidence="1 2">
    <name type="scientific">Kockovaella imperatae</name>
    <dbReference type="NCBI Taxonomy" id="4999"/>
    <lineage>
        <taxon>Eukaryota</taxon>
        <taxon>Fungi</taxon>
        <taxon>Dikarya</taxon>
        <taxon>Basidiomycota</taxon>
        <taxon>Agaricomycotina</taxon>
        <taxon>Tremellomycetes</taxon>
        <taxon>Tremellales</taxon>
        <taxon>Cuniculitremaceae</taxon>
        <taxon>Kockovaella</taxon>
    </lineage>
</organism>
<keyword evidence="2" id="KW-1185">Reference proteome</keyword>
<dbReference type="EMBL" id="NBSH01000005">
    <property type="protein sequence ID" value="ORX37776.1"/>
    <property type="molecule type" value="Genomic_DNA"/>
</dbReference>
<name>A0A1Y1UJY1_9TREE</name>
<reference evidence="1 2" key="1">
    <citation type="submission" date="2017-03" db="EMBL/GenBank/DDBJ databases">
        <title>Widespread Adenine N6-methylation of Active Genes in Fungi.</title>
        <authorList>
            <consortium name="DOE Joint Genome Institute"/>
            <person name="Mondo S.J."/>
            <person name="Dannebaum R.O."/>
            <person name="Kuo R.C."/>
            <person name="Louie K.B."/>
            <person name="Bewick A.J."/>
            <person name="Labutti K."/>
            <person name="Haridas S."/>
            <person name="Kuo A."/>
            <person name="Salamov A."/>
            <person name="Ahrendt S.R."/>
            <person name="Lau R."/>
            <person name="Bowen B.P."/>
            <person name="Lipzen A."/>
            <person name="Sullivan W."/>
            <person name="Andreopoulos W.B."/>
            <person name="Clum A."/>
            <person name="Lindquist E."/>
            <person name="Daum C."/>
            <person name="Northen T.R."/>
            <person name="Ramamoorthy G."/>
            <person name="Schmitz R.J."/>
            <person name="Gryganskyi A."/>
            <person name="Culley D."/>
            <person name="Magnuson J."/>
            <person name="James T.Y."/>
            <person name="O'Malley M.A."/>
            <person name="Stajich J.E."/>
            <person name="Spatafora J.W."/>
            <person name="Visel A."/>
            <person name="Grigoriev I.V."/>
        </authorList>
    </citation>
    <scope>NUCLEOTIDE SEQUENCE [LARGE SCALE GENOMIC DNA]</scope>
    <source>
        <strain evidence="1 2">NRRL Y-17943</strain>
    </source>
</reference>
<sequence length="192" mass="20892">MAGEPWEQAKTSLQGVAEIAAQYDDDGIDIYFLNSKRVGTELRTAADVEELFEGLVPKGATPTGSRLDAILQKYLSRLEKAKTYDEQIKPLNLIIVTDGYSASSDDPEVVLVAAAQRLDRGEFPSAQVGVQFLQIGGTAEAHEALQVLDDGLHQVHDVRDIVDTVMFTGETVTASYLIKTLLGGINKRLDQT</sequence>
<dbReference type="SUPFAM" id="SSF53300">
    <property type="entry name" value="vWA-like"/>
    <property type="match status" value="1"/>
</dbReference>
<dbReference type="Gene3D" id="3.40.50.410">
    <property type="entry name" value="von Willebrand factor, type A domain"/>
    <property type="match status" value="1"/>
</dbReference>
<protein>
    <recommendedName>
        <fullName evidence="3">VWFA domain-containing protein</fullName>
    </recommendedName>
</protein>
<dbReference type="STRING" id="4999.A0A1Y1UJY1"/>
<dbReference type="Proteomes" id="UP000193218">
    <property type="component" value="Unassembled WGS sequence"/>
</dbReference>
<dbReference type="OrthoDB" id="2142040at2759"/>
<dbReference type="PANTHER" id="PTHR34706">
    <property type="entry name" value="SLR1338 PROTEIN"/>
    <property type="match status" value="1"/>
</dbReference>
<gene>
    <name evidence="1" type="ORF">BD324DRAFT_578764</name>
</gene>
<proteinExistence type="predicted"/>
<comment type="caution">
    <text evidence="1">The sequence shown here is derived from an EMBL/GenBank/DDBJ whole genome shotgun (WGS) entry which is preliminary data.</text>
</comment>
<evidence type="ECO:0008006" key="3">
    <source>
        <dbReference type="Google" id="ProtNLM"/>
    </source>
</evidence>
<dbReference type="InParanoid" id="A0A1Y1UJY1"/>
<accession>A0A1Y1UJY1</accession>
<dbReference type="GeneID" id="33555147"/>
<dbReference type="PANTHER" id="PTHR34706:SF1">
    <property type="entry name" value="VWFA DOMAIN-CONTAINING PROTEIN"/>
    <property type="match status" value="1"/>
</dbReference>
<evidence type="ECO:0000313" key="1">
    <source>
        <dbReference type="EMBL" id="ORX37776.1"/>
    </source>
</evidence>
<dbReference type="InterPro" id="IPR036465">
    <property type="entry name" value="vWFA_dom_sf"/>
</dbReference>
<dbReference type="RefSeq" id="XP_021871763.1">
    <property type="nucleotide sequence ID" value="XM_022013339.1"/>
</dbReference>
<evidence type="ECO:0000313" key="2">
    <source>
        <dbReference type="Proteomes" id="UP000193218"/>
    </source>
</evidence>
<dbReference type="AlphaFoldDB" id="A0A1Y1UJY1"/>